<sequence>MPSKGERYIGESALRTDAYRSCRTSMSGSTRSCGTNTSSATVLTLPDPQRPAAYQSSTIVRSDIGTSAMTGCCPPSDVGGHGDDLLPVTVPGAADESPLPVHDDPAIGVGGRSAGAHRSAHADVRCREHLVLNLVREQPDHPRRDPPHGCRPRGRTVTPAEFRPDIDQRTSTALVPAIPRGNAHPEQSRFRHGLDRLVRETPVLLCPHCIIPQQRDEIGGALDQFFV</sequence>
<name>A0A238VC33_9PSEU</name>
<evidence type="ECO:0000256" key="1">
    <source>
        <dbReference type="SAM" id="MobiDB-lite"/>
    </source>
</evidence>
<protein>
    <submittedName>
        <fullName evidence="2">Uncharacterized protein</fullName>
    </submittedName>
</protein>
<dbReference type="AlphaFoldDB" id="A0A238VC33"/>
<evidence type="ECO:0000313" key="2">
    <source>
        <dbReference type="EMBL" id="SNR31607.1"/>
    </source>
</evidence>
<dbReference type="EMBL" id="FZNW01000002">
    <property type="protein sequence ID" value="SNR31607.1"/>
    <property type="molecule type" value="Genomic_DNA"/>
</dbReference>
<evidence type="ECO:0000313" key="3">
    <source>
        <dbReference type="Proteomes" id="UP000198348"/>
    </source>
</evidence>
<proteinExistence type="predicted"/>
<feature type="region of interest" description="Disordered" evidence="1">
    <location>
        <begin position="137"/>
        <end position="166"/>
    </location>
</feature>
<gene>
    <name evidence="2" type="ORF">SAMN06265360_1025</name>
</gene>
<organism evidence="2 3">
    <name type="scientific">Haloechinothrix alba</name>
    <dbReference type="NCBI Taxonomy" id="664784"/>
    <lineage>
        <taxon>Bacteria</taxon>
        <taxon>Bacillati</taxon>
        <taxon>Actinomycetota</taxon>
        <taxon>Actinomycetes</taxon>
        <taxon>Pseudonocardiales</taxon>
        <taxon>Pseudonocardiaceae</taxon>
        <taxon>Haloechinothrix</taxon>
    </lineage>
</organism>
<feature type="compositionally biased region" description="Basic and acidic residues" evidence="1">
    <location>
        <begin position="137"/>
        <end position="148"/>
    </location>
</feature>
<reference evidence="2 3" key="1">
    <citation type="submission" date="2017-06" db="EMBL/GenBank/DDBJ databases">
        <authorList>
            <person name="Kim H.J."/>
            <person name="Triplett B.A."/>
        </authorList>
    </citation>
    <scope>NUCLEOTIDE SEQUENCE [LARGE SCALE GENOMIC DNA]</scope>
    <source>
        <strain evidence="2 3">DSM 45207</strain>
    </source>
</reference>
<keyword evidence="3" id="KW-1185">Reference proteome</keyword>
<accession>A0A238VC33</accession>
<dbReference type="Proteomes" id="UP000198348">
    <property type="component" value="Unassembled WGS sequence"/>
</dbReference>